<evidence type="ECO:0000313" key="3">
    <source>
        <dbReference type="Proteomes" id="UP001149090"/>
    </source>
</evidence>
<dbReference type="EMBL" id="JAPDFW010000059">
    <property type="protein sequence ID" value="KAJ5077049.1"/>
    <property type="molecule type" value="Genomic_DNA"/>
</dbReference>
<gene>
    <name evidence="2" type="ORF">M0811_00369</name>
</gene>
<sequence length="88" mass="10506">MEEKINELLNRITIIETQLRTGSKNQIGNETQTNELLETALNKLEENERNEFQILIQTNKVYQEKIKELEAEINKQNYRITHLKKHIN</sequence>
<keyword evidence="3" id="KW-1185">Reference proteome</keyword>
<proteinExistence type="predicted"/>
<evidence type="ECO:0000313" key="2">
    <source>
        <dbReference type="EMBL" id="KAJ5077049.1"/>
    </source>
</evidence>
<dbReference type="AlphaFoldDB" id="A0A9Q0REF0"/>
<protein>
    <submittedName>
        <fullName evidence="2">Uncharacterized protein</fullName>
    </submittedName>
</protein>
<dbReference type="Proteomes" id="UP001149090">
    <property type="component" value="Unassembled WGS sequence"/>
</dbReference>
<keyword evidence="1" id="KW-0175">Coiled coil</keyword>
<comment type="caution">
    <text evidence="2">The sequence shown here is derived from an EMBL/GenBank/DDBJ whole genome shotgun (WGS) entry which is preliminary data.</text>
</comment>
<evidence type="ECO:0000256" key="1">
    <source>
        <dbReference type="SAM" id="Coils"/>
    </source>
</evidence>
<feature type="coiled-coil region" evidence="1">
    <location>
        <begin position="27"/>
        <end position="86"/>
    </location>
</feature>
<dbReference type="OrthoDB" id="10557984at2759"/>
<reference evidence="2" key="1">
    <citation type="submission" date="2022-10" db="EMBL/GenBank/DDBJ databases">
        <title>Novel sulphate-reducing endosymbionts in the free-living metamonad Anaeramoeba.</title>
        <authorList>
            <person name="Jerlstrom-Hultqvist J."/>
            <person name="Cepicka I."/>
            <person name="Gallot-Lavallee L."/>
            <person name="Salas-Leiva D."/>
            <person name="Curtis B.A."/>
            <person name="Zahonova K."/>
            <person name="Pipaliya S."/>
            <person name="Dacks J."/>
            <person name="Roger A.J."/>
        </authorList>
    </citation>
    <scope>NUCLEOTIDE SEQUENCE</scope>
    <source>
        <strain evidence="2">BMAN</strain>
    </source>
</reference>
<name>A0A9Q0REF0_ANAIG</name>
<accession>A0A9Q0REF0</accession>
<organism evidence="2 3">
    <name type="scientific">Anaeramoeba ignava</name>
    <name type="common">Anaerobic marine amoeba</name>
    <dbReference type="NCBI Taxonomy" id="1746090"/>
    <lineage>
        <taxon>Eukaryota</taxon>
        <taxon>Metamonada</taxon>
        <taxon>Anaeramoebidae</taxon>
        <taxon>Anaeramoeba</taxon>
    </lineage>
</organism>